<keyword evidence="4" id="KW-1185">Reference proteome</keyword>
<feature type="signal peptide" evidence="2">
    <location>
        <begin position="1"/>
        <end position="40"/>
    </location>
</feature>
<name>A0ABD0M7N7_9CAEN</name>
<reference evidence="3 4" key="1">
    <citation type="journal article" date="2023" name="Sci. Data">
        <title>Genome assembly of the Korean intertidal mud-creeper Batillaria attramentaria.</title>
        <authorList>
            <person name="Patra A.K."/>
            <person name="Ho P.T."/>
            <person name="Jun S."/>
            <person name="Lee S.J."/>
            <person name="Kim Y."/>
            <person name="Won Y.J."/>
        </authorList>
    </citation>
    <scope>NUCLEOTIDE SEQUENCE [LARGE SCALE GENOMIC DNA]</scope>
    <source>
        <strain evidence="3">Wonlab-2016</strain>
    </source>
</reference>
<sequence length="164" mass="17352">MNQHAPRLSCVQIRHAMRTPETVQLLLLFVLLSVIPTALSDTSENTTAGTQSGDKGPNLLGGFPSNFVKCMGCAKDNKSDCDGLAKTIGCLKEDNCTFLLPNFENVQARAGCGRGGDTTVAPKEPEPGKDMRAAESAGVPLLSLPLLCAALALSYGLLMFDHCQ</sequence>
<feature type="chain" id="PRO_5044865814" evidence="2">
    <location>
        <begin position="41"/>
        <end position="164"/>
    </location>
</feature>
<dbReference type="Proteomes" id="UP001519460">
    <property type="component" value="Unassembled WGS sequence"/>
</dbReference>
<evidence type="ECO:0000313" key="3">
    <source>
        <dbReference type="EMBL" id="KAK7507979.1"/>
    </source>
</evidence>
<protein>
    <submittedName>
        <fullName evidence="3">Uncharacterized protein</fullName>
    </submittedName>
</protein>
<accession>A0ABD0M7N7</accession>
<comment type="caution">
    <text evidence="3">The sequence shown here is derived from an EMBL/GenBank/DDBJ whole genome shotgun (WGS) entry which is preliminary data.</text>
</comment>
<dbReference type="AlphaFoldDB" id="A0ABD0M7N7"/>
<dbReference type="EMBL" id="JACVVK020000003">
    <property type="protein sequence ID" value="KAK7507979.1"/>
    <property type="molecule type" value="Genomic_DNA"/>
</dbReference>
<evidence type="ECO:0000256" key="1">
    <source>
        <dbReference type="SAM" id="Phobius"/>
    </source>
</evidence>
<keyword evidence="1" id="KW-0472">Membrane</keyword>
<organism evidence="3 4">
    <name type="scientific">Batillaria attramentaria</name>
    <dbReference type="NCBI Taxonomy" id="370345"/>
    <lineage>
        <taxon>Eukaryota</taxon>
        <taxon>Metazoa</taxon>
        <taxon>Spiralia</taxon>
        <taxon>Lophotrochozoa</taxon>
        <taxon>Mollusca</taxon>
        <taxon>Gastropoda</taxon>
        <taxon>Caenogastropoda</taxon>
        <taxon>Sorbeoconcha</taxon>
        <taxon>Cerithioidea</taxon>
        <taxon>Batillariidae</taxon>
        <taxon>Batillaria</taxon>
    </lineage>
</organism>
<feature type="transmembrane region" description="Helical" evidence="1">
    <location>
        <begin position="137"/>
        <end position="158"/>
    </location>
</feature>
<gene>
    <name evidence="3" type="ORF">BaRGS_00000944</name>
</gene>
<proteinExistence type="predicted"/>
<evidence type="ECO:0000313" key="4">
    <source>
        <dbReference type="Proteomes" id="UP001519460"/>
    </source>
</evidence>
<evidence type="ECO:0000256" key="2">
    <source>
        <dbReference type="SAM" id="SignalP"/>
    </source>
</evidence>
<keyword evidence="1" id="KW-1133">Transmembrane helix</keyword>
<keyword evidence="1" id="KW-0812">Transmembrane</keyword>
<keyword evidence="2" id="KW-0732">Signal</keyword>